<sequence>MPRFFPLSALSAQLGNKSAIMLKNTVILSQRLANIRRILLKDGVVRNHVKNPIHLIFFRVGQREAEAGESFPSAGRYVERIDTRRIFCGFLAMI</sequence>
<protein>
    <submittedName>
        <fullName evidence="1">Uncharacterized protein</fullName>
    </submittedName>
</protein>
<dbReference type="AlphaFoldDB" id="A0A645EEH6"/>
<name>A0A645EEH6_9ZZZZ</name>
<organism evidence="1">
    <name type="scientific">bioreactor metagenome</name>
    <dbReference type="NCBI Taxonomy" id="1076179"/>
    <lineage>
        <taxon>unclassified sequences</taxon>
        <taxon>metagenomes</taxon>
        <taxon>ecological metagenomes</taxon>
    </lineage>
</organism>
<gene>
    <name evidence="1" type="ORF">SDC9_147650</name>
</gene>
<accession>A0A645EEH6</accession>
<comment type="caution">
    <text evidence="1">The sequence shown here is derived from an EMBL/GenBank/DDBJ whole genome shotgun (WGS) entry which is preliminary data.</text>
</comment>
<dbReference type="EMBL" id="VSSQ01046484">
    <property type="protein sequence ID" value="MPN00455.1"/>
    <property type="molecule type" value="Genomic_DNA"/>
</dbReference>
<evidence type="ECO:0000313" key="1">
    <source>
        <dbReference type="EMBL" id="MPN00455.1"/>
    </source>
</evidence>
<proteinExistence type="predicted"/>
<reference evidence="1" key="1">
    <citation type="submission" date="2019-08" db="EMBL/GenBank/DDBJ databases">
        <authorList>
            <person name="Kucharzyk K."/>
            <person name="Murdoch R.W."/>
            <person name="Higgins S."/>
            <person name="Loffler F."/>
        </authorList>
    </citation>
    <scope>NUCLEOTIDE SEQUENCE</scope>
</reference>